<organism evidence="2 3">
    <name type="scientific">Halocaridina rubra</name>
    <name type="common">Hawaiian red shrimp</name>
    <dbReference type="NCBI Taxonomy" id="373956"/>
    <lineage>
        <taxon>Eukaryota</taxon>
        <taxon>Metazoa</taxon>
        <taxon>Ecdysozoa</taxon>
        <taxon>Arthropoda</taxon>
        <taxon>Crustacea</taxon>
        <taxon>Multicrustacea</taxon>
        <taxon>Malacostraca</taxon>
        <taxon>Eumalacostraca</taxon>
        <taxon>Eucarida</taxon>
        <taxon>Decapoda</taxon>
        <taxon>Pleocyemata</taxon>
        <taxon>Caridea</taxon>
        <taxon>Atyoidea</taxon>
        <taxon>Atyidae</taxon>
        <taxon>Halocaridina</taxon>
    </lineage>
</organism>
<dbReference type="EMBL" id="JAXCGZ010004091">
    <property type="protein sequence ID" value="KAK7082285.1"/>
    <property type="molecule type" value="Genomic_DNA"/>
</dbReference>
<dbReference type="AlphaFoldDB" id="A0AAN9ADL0"/>
<name>A0AAN9ADL0_HALRR</name>
<sequence>GEKRTQAIFQEPISNAKLKLDESGFRKSQHGSKNVLWEVERSHLPNTLKETKENAEYINQSARFAYNKIPDRAKSGLHVMKAKTSFRNRCNHKRTRNHCVRTNSNFPLNSFVNWCLIDVIFVIFFLIPFTYGQVDSNRSSSGLNSTYMGRLLSQTNGSVTLLVRESECDTWRELKSNSSDQGNIPSVLNKL</sequence>
<gene>
    <name evidence="2" type="ORF">SK128_016951</name>
</gene>
<keyword evidence="1" id="KW-0472">Membrane</keyword>
<comment type="caution">
    <text evidence="2">The sequence shown here is derived from an EMBL/GenBank/DDBJ whole genome shotgun (WGS) entry which is preliminary data.</text>
</comment>
<reference evidence="2 3" key="1">
    <citation type="submission" date="2023-11" db="EMBL/GenBank/DDBJ databases">
        <title>Halocaridina rubra genome assembly.</title>
        <authorList>
            <person name="Smith C."/>
        </authorList>
    </citation>
    <scope>NUCLEOTIDE SEQUENCE [LARGE SCALE GENOMIC DNA]</scope>
    <source>
        <strain evidence="2">EP-1</strain>
        <tissue evidence="2">Whole</tissue>
    </source>
</reference>
<dbReference type="Proteomes" id="UP001381693">
    <property type="component" value="Unassembled WGS sequence"/>
</dbReference>
<proteinExistence type="predicted"/>
<feature type="non-terminal residue" evidence="2">
    <location>
        <position position="1"/>
    </location>
</feature>
<keyword evidence="1" id="KW-1133">Transmembrane helix</keyword>
<keyword evidence="3" id="KW-1185">Reference proteome</keyword>
<protein>
    <submittedName>
        <fullName evidence="2">Uncharacterized protein</fullName>
    </submittedName>
</protein>
<feature type="transmembrane region" description="Helical" evidence="1">
    <location>
        <begin position="111"/>
        <end position="131"/>
    </location>
</feature>
<accession>A0AAN9ADL0</accession>
<evidence type="ECO:0000313" key="3">
    <source>
        <dbReference type="Proteomes" id="UP001381693"/>
    </source>
</evidence>
<keyword evidence="1" id="KW-0812">Transmembrane</keyword>
<evidence type="ECO:0000313" key="2">
    <source>
        <dbReference type="EMBL" id="KAK7082285.1"/>
    </source>
</evidence>
<evidence type="ECO:0000256" key="1">
    <source>
        <dbReference type="SAM" id="Phobius"/>
    </source>
</evidence>